<dbReference type="InterPro" id="IPR000600">
    <property type="entry name" value="ROK"/>
</dbReference>
<dbReference type="PANTHER" id="PTHR18964">
    <property type="entry name" value="ROK (REPRESSOR, ORF, KINASE) FAMILY"/>
    <property type="match status" value="1"/>
</dbReference>
<sequence length="292" mass="31739">MKKIGIDIGGTQLRCAIFDEDKKIIKKIKFENEKNLGCVKNLNKLIDFINMEKINYEFSGIGIGCPGPLDIKKGKILNPPNLVGWNGFNIVEFFQEKTLIKTKLNNDANVAGLAEAIYGCGKGYESVFFITISTGVGGAYILNNKIIGGANSSAAEINNIIINEDKYSHNGLNAGGLEGQCSGTNIARIASEKSNKNLNTKDVFELYHLKDKIAMQVIEDFCENMAKGIANICAVVDADIFIIGGSVAIHNPEIINIIKEKTMSKVHNPQTLKIELAKFEDDAGLIGAAQLI</sequence>
<name>A0A0E3M9B7_CLOSL</name>
<dbReference type="Pfam" id="PF00480">
    <property type="entry name" value="ROK"/>
    <property type="match status" value="1"/>
</dbReference>
<reference evidence="2 3" key="1">
    <citation type="journal article" date="2015" name="J. Biotechnol.">
        <title>Complete genome sequence of a malodorant-producing acetogen, Clostridium scatologenes ATCC 25775(T).</title>
        <authorList>
            <person name="Zhu Z."/>
            <person name="Guo T."/>
            <person name="Zheng H."/>
            <person name="Song T."/>
            <person name="Ouyang P."/>
            <person name="Xie J."/>
        </authorList>
    </citation>
    <scope>NUCLEOTIDE SEQUENCE [LARGE SCALE GENOMIC DNA]</scope>
    <source>
        <strain evidence="2 3">ATCC 25775</strain>
    </source>
</reference>
<evidence type="ECO:0000313" key="2">
    <source>
        <dbReference type="EMBL" id="AKA70922.1"/>
    </source>
</evidence>
<evidence type="ECO:0000313" key="3">
    <source>
        <dbReference type="Proteomes" id="UP000033115"/>
    </source>
</evidence>
<comment type="similarity">
    <text evidence="1">Belongs to the ROK (NagC/XylR) family.</text>
</comment>
<evidence type="ECO:0000256" key="1">
    <source>
        <dbReference type="ARBA" id="ARBA00006479"/>
    </source>
</evidence>
<dbReference type="SUPFAM" id="SSF53067">
    <property type="entry name" value="Actin-like ATPase domain"/>
    <property type="match status" value="1"/>
</dbReference>
<dbReference type="AlphaFoldDB" id="A0A0E3M9B7"/>
<dbReference type="Proteomes" id="UP000033115">
    <property type="component" value="Chromosome"/>
</dbReference>
<dbReference type="STRING" id="1548.CSCA_3797"/>
<dbReference type="HOGENOM" id="CLU_036604_0_1_9"/>
<dbReference type="Gene3D" id="3.30.420.40">
    <property type="match status" value="2"/>
</dbReference>
<organism evidence="2 3">
    <name type="scientific">Clostridium scatologenes</name>
    <dbReference type="NCBI Taxonomy" id="1548"/>
    <lineage>
        <taxon>Bacteria</taxon>
        <taxon>Bacillati</taxon>
        <taxon>Bacillota</taxon>
        <taxon>Clostridia</taxon>
        <taxon>Eubacteriales</taxon>
        <taxon>Clostridiaceae</taxon>
        <taxon>Clostridium</taxon>
    </lineage>
</organism>
<keyword evidence="3" id="KW-1185">Reference proteome</keyword>
<protein>
    <submittedName>
        <fullName evidence="2">ROK family protein</fullName>
    </submittedName>
</protein>
<proteinExistence type="inferred from homology"/>
<gene>
    <name evidence="2" type="ORF">CSCA_3797</name>
</gene>
<accession>A0A0E3M9B7</accession>
<dbReference type="EMBL" id="CP009933">
    <property type="protein sequence ID" value="AKA70922.1"/>
    <property type="molecule type" value="Genomic_DNA"/>
</dbReference>
<dbReference type="RefSeq" id="WP_029159098.1">
    <property type="nucleotide sequence ID" value="NZ_CP009933.1"/>
</dbReference>
<dbReference type="KEGG" id="csq:CSCA_3797"/>
<dbReference type="PANTHER" id="PTHR18964:SF149">
    <property type="entry name" value="BIFUNCTIONAL UDP-N-ACETYLGLUCOSAMINE 2-EPIMERASE_N-ACETYLMANNOSAMINE KINASE"/>
    <property type="match status" value="1"/>
</dbReference>
<dbReference type="InterPro" id="IPR043129">
    <property type="entry name" value="ATPase_NBD"/>
</dbReference>